<feature type="transmembrane region" description="Helical" evidence="1">
    <location>
        <begin position="134"/>
        <end position="152"/>
    </location>
</feature>
<reference evidence="2" key="1">
    <citation type="journal article" date="2012" name="Science">
        <title>Fermentation, hydrogen, and sulfur metabolism in multiple uncultivated bacterial phyla.</title>
        <authorList>
            <person name="Wrighton K.C."/>
            <person name="Thomas B.C."/>
            <person name="Sharon I."/>
            <person name="Miller C.S."/>
            <person name="Castelle C.J."/>
            <person name="VerBerkmoes N.C."/>
            <person name="Wilkins M.J."/>
            <person name="Hettich R.L."/>
            <person name="Lipton M.S."/>
            <person name="Williams K.H."/>
            <person name="Long P.E."/>
            <person name="Banfield J.F."/>
        </authorList>
    </citation>
    <scope>NUCLEOTIDE SEQUENCE [LARGE SCALE GENOMIC DNA]</scope>
</reference>
<feature type="transmembrane region" description="Helical" evidence="1">
    <location>
        <begin position="28"/>
        <end position="52"/>
    </location>
</feature>
<keyword evidence="1" id="KW-1133">Transmembrane helix</keyword>
<dbReference type="EMBL" id="AMFJ01000445">
    <property type="protein sequence ID" value="EKE27682.1"/>
    <property type="molecule type" value="Genomic_DNA"/>
</dbReference>
<keyword evidence="1" id="KW-0812">Transmembrane</keyword>
<dbReference type="AlphaFoldDB" id="K2G0M2"/>
<keyword evidence="1" id="KW-0472">Membrane</keyword>
<comment type="caution">
    <text evidence="2">The sequence shown here is derived from an EMBL/GenBank/DDBJ whole genome shotgun (WGS) entry which is preliminary data.</text>
</comment>
<gene>
    <name evidence="2" type="ORF">ACD_3C00171G0001</name>
</gene>
<proteinExistence type="predicted"/>
<organism evidence="2">
    <name type="scientific">uncultured bacterium</name>
    <name type="common">gcode 4</name>
    <dbReference type="NCBI Taxonomy" id="1234023"/>
    <lineage>
        <taxon>Bacteria</taxon>
        <taxon>environmental samples</taxon>
    </lineage>
</organism>
<feature type="transmembrane region" description="Helical" evidence="1">
    <location>
        <begin position="104"/>
        <end position="122"/>
    </location>
</feature>
<sequence>MYKLDDILVDWIFNPIAKRFQLLTGKNCYYLAQICFIMCAIASIMIGVYDFMFAPYTLSEKLRLAAVLFINSNLFLLAGNWMHEERVKFEKMRKKALCNGRLEYQFFRLGLMLLILYINFMIPLIKDDFGKQYFEFISLVLTGFELALYFFACTPLPSGESKIGECVTNFKASFAKRELQKIRYK</sequence>
<name>K2G0M2_9BACT</name>
<feature type="transmembrane region" description="Helical" evidence="1">
    <location>
        <begin position="64"/>
        <end position="83"/>
    </location>
</feature>
<evidence type="ECO:0000313" key="2">
    <source>
        <dbReference type="EMBL" id="EKE27682.1"/>
    </source>
</evidence>
<protein>
    <submittedName>
        <fullName evidence="2">Uncharacterized protein</fullName>
    </submittedName>
</protein>
<evidence type="ECO:0000256" key="1">
    <source>
        <dbReference type="SAM" id="Phobius"/>
    </source>
</evidence>
<accession>K2G0M2</accession>